<proteinExistence type="predicted"/>
<evidence type="ECO:0000313" key="3">
    <source>
        <dbReference type="Proteomes" id="UP001156882"/>
    </source>
</evidence>
<evidence type="ECO:0008006" key="4">
    <source>
        <dbReference type="Google" id="ProtNLM"/>
    </source>
</evidence>
<comment type="caution">
    <text evidence="2">The sequence shown here is derived from an EMBL/GenBank/DDBJ whole genome shotgun (WGS) entry which is preliminary data.</text>
</comment>
<name>A0ABQ6CWG1_9HYPH</name>
<dbReference type="EMBL" id="BSPC01000069">
    <property type="protein sequence ID" value="GLS23039.1"/>
    <property type="molecule type" value="Genomic_DNA"/>
</dbReference>
<sequence length="89" mass="10024">MSAHTFKVGDVVSYSSSIGQRDDGAYEITRVLPSDGPEPSYRLRNISEPRERVAQQHELRPLRGNVVAESEAPRRRKAEPRPNPEGRGR</sequence>
<evidence type="ECO:0000313" key="2">
    <source>
        <dbReference type="EMBL" id="GLS23039.1"/>
    </source>
</evidence>
<keyword evidence="3" id="KW-1185">Reference proteome</keyword>
<reference evidence="3" key="1">
    <citation type="journal article" date="2019" name="Int. J. Syst. Evol. Microbiol.">
        <title>The Global Catalogue of Microorganisms (GCM) 10K type strain sequencing project: providing services to taxonomists for standard genome sequencing and annotation.</title>
        <authorList>
            <consortium name="The Broad Institute Genomics Platform"/>
            <consortium name="The Broad Institute Genome Sequencing Center for Infectious Disease"/>
            <person name="Wu L."/>
            <person name="Ma J."/>
        </authorList>
    </citation>
    <scope>NUCLEOTIDE SEQUENCE [LARGE SCALE GENOMIC DNA]</scope>
    <source>
        <strain evidence="3">NBRC 101365</strain>
    </source>
</reference>
<accession>A0ABQ6CWG1</accession>
<dbReference type="Proteomes" id="UP001156882">
    <property type="component" value="Unassembled WGS sequence"/>
</dbReference>
<protein>
    <recommendedName>
        <fullName evidence="4">Hypervirulence associated protein TUDOR domain-containing protein</fullName>
    </recommendedName>
</protein>
<feature type="compositionally biased region" description="Basic and acidic residues" evidence="1">
    <location>
        <begin position="45"/>
        <end position="61"/>
    </location>
</feature>
<gene>
    <name evidence="2" type="ORF">GCM10007874_60590</name>
</gene>
<feature type="compositionally biased region" description="Basic and acidic residues" evidence="1">
    <location>
        <begin position="79"/>
        <end position="89"/>
    </location>
</feature>
<evidence type="ECO:0000256" key="1">
    <source>
        <dbReference type="SAM" id="MobiDB-lite"/>
    </source>
</evidence>
<feature type="region of interest" description="Disordered" evidence="1">
    <location>
        <begin position="30"/>
        <end position="89"/>
    </location>
</feature>
<organism evidence="2 3">
    <name type="scientific">Labrys miyagiensis</name>
    <dbReference type="NCBI Taxonomy" id="346912"/>
    <lineage>
        <taxon>Bacteria</taxon>
        <taxon>Pseudomonadati</taxon>
        <taxon>Pseudomonadota</taxon>
        <taxon>Alphaproteobacteria</taxon>
        <taxon>Hyphomicrobiales</taxon>
        <taxon>Xanthobacteraceae</taxon>
        <taxon>Labrys</taxon>
    </lineage>
</organism>